<name>A0A0L0SQX6_ALLM3</name>
<feature type="region of interest" description="Disordered" evidence="1">
    <location>
        <begin position="210"/>
        <end position="252"/>
    </location>
</feature>
<keyword evidence="4" id="KW-1185">Reference proteome</keyword>
<sequence length="385" mass="39238">MTSSRASTKKSSIIALLALVALLLVSTPTTSATAIASRDVQLFKRRFGQENPTVLNDVRALGRLPGSPPDGRFDQIAGAFIGTLLAAADPCARYPLADEVVERGKMFGFADQAIKVARQLVGVEKNFNPFAGDKAHPAFCNDPALPKSEELRCILPQVDPVSGGNGGLSAAEFNAKAVATMTVQNANKCAGMSVRQQVLAAGFKDVVSNAGAAPTNPQQPPAATTTPTPEDPNKGGKNGGNKGNGNNDGQCTATATVTMTVTVTAGSGAAAPTEAPNAPSTGGSSGSNVQTFTGALFGKPAPPVNFVGGTRPFQVIVGGKLNGDFLQAGAALGRSCDVQHNQCANEVNSQRVKGSVGQCDQQNNECHAAIAQGQASAAKLQQGGK</sequence>
<evidence type="ECO:0000313" key="4">
    <source>
        <dbReference type="Proteomes" id="UP000054350"/>
    </source>
</evidence>
<reference evidence="4" key="2">
    <citation type="submission" date="2009-11" db="EMBL/GenBank/DDBJ databases">
        <title>The Genome Sequence of Allomyces macrogynus strain ATCC 38327.</title>
        <authorList>
            <consortium name="The Broad Institute Genome Sequencing Platform"/>
            <person name="Russ C."/>
            <person name="Cuomo C."/>
            <person name="Shea T."/>
            <person name="Young S.K."/>
            <person name="Zeng Q."/>
            <person name="Koehrsen M."/>
            <person name="Haas B."/>
            <person name="Borodovsky M."/>
            <person name="Guigo R."/>
            <person name="Alvarado L."/>
            <person name="Berlin A."/>
            <person name="Borenstein D."/>
            <person name="Chen Z."/>
            <person name="Engels R."/>
            <person name="Freedman E."/>
            <person name="Gellesch M."/>
            <person name="Goldberg J."/>
            <person name="Griggs A."/>
            <person name="Gujja S."/>
            <person name="Heiman D."/>
            <person name="Hepburn T."/>
            <person name="Howarth C."/>
            <person name="Jen D."/>
            <person name="Larson L."/>
            <person name="Lewis B."/>
            <person name="Mehta T."/>
            <person name="Park D."/>
            <person name="Pearson M."/>
            <person name="Roberts A."/>
            <person name="Saif S."/>
            <person name="Shenoy N."/>
            <person name="Sisk P."/>
            <person name="Stolte C."/>
            <person name="Sykes S."/>
            <person name="Walk T."/>
            <person name="White J."/>
            <person name="Yandava C."/>
            <person name="Burger G."/>
            <person name="Gray M.W."/>
            <person name="Holland P.W.H."/>
            <person name="King N."/>
            <person name="Lang F.B.F."/>
            <person name="Roger A.J."/>
            <person name="Ruiz-Trillo I."/>
            <person name="Lander E."/>
            <person name="Nusbaum C."/>
        </authorList>
    </citation>
    <scope>NUCLEOTIDE SEQUENCE [LARGE SCALE GENOMIC DNA]</scope>
    <source>
        <strain evidence="4">ATCC 38327</strain>
    </source>
</reference>
<evidence type="ECO:0000256" key="1">
    <source>
        <dbReference type="SAM" id="MobiDB-lite"/>
    </source>
</evidence>
<evidence type="ECO:0000256" key="2">
    <source>
        <dbReference type="SAM" id="SignalP"/>
    </source>
</evidence>
<dbReference type="OMA" id="KCTPTID"/>
<dbReference type="VEuPathDB" id="FungiDB:AMAG_10108"/>
<feature type="chain" id="PRO_5005547948" evidence="2">
    <location>
        <begin position="33"/>
        <end position="385"/>
    </location>
</feature>
<organism evidence="3 4">
    <name type="scientific">Allomyces macrogynus (strain ATCC 38327)</name>
    <name type="common">Allomyces javanicus var. macrogynus</name>
    <dbReference type="NCBI Taxonomy" id="578462"/>
    <lineage>
        <taxon>Eukaryota</taxon>
        <taxon>Fungi</taxon>
        <taxon>Fungi incertae sedis</taxon>
        <taxon>Blastocladiomycota</taxon>
        <taxon>Blastocladiomycetes</taxon>
        <taxon>Blastocladiales</taxon>
        <taxon>Blastocladiaceae</taxon>
        <taxon>Allomyces</taxon>
    </lineage>
</organism>
<accession>A0A0L0SQX6</accession>
<dbReference type="STRING" id="578462.A0A0L0SQX6"/>
<dbReference type="OrthoDB" id="2153847at2759"/>
<dbReference type="EMBL" id="GG745345">
    <property type="protein sequence ID" value="KNE64760.1"/>
    <property type="molecule type" value="Genomic_DNA"/>
</dbReference>
<feature type="compositionally biased region" description="Polar residues" evidence="1">
    <location>
        <begin position="278"/>
        <end position="287"/>
    </location>
</feature>
<gene>
    <name evidence="3" type="ORF">AMAG_10108</name>
</gene>
<dbReference type="eggNOG" id="ENOG502QUVP">
    <property type="taxonomic scope" value="Eukaryota"/>
</dbReference>
<protein>
    <submittedName>
        <fullName evidence="3">Uncharacterized protein</fullName>
    </submittedName>
</protein>
<dbReference type="Proteomes" id="UP000054350">
    <property type="component" value="Unassembled WGS sequence"/>
</dbReference>
<feature type="signal peptide" evidence="2">
    <location>
        <begin position="1"/>
        <end position="32"/>
    </location>
</feature>
<dbReference type="AlphaFoldDB" id="A0A0L0SQX6"/>
<evidence type="ECO:0000313" key="3">
    <source>
        <dbReference type="EMBL" id="KNE64760.1"/>
    </source>
</evidence>
<proteinExistence type="predicted"/>
<feature type="region of interest" description="Disordered" evidence="1">
    <location>
        <begin position="267"/>
        <end position="287"/>
    </location>
</feature>
<reference evidence="3 4" key="1">
    <citation type="submission" date="2009-11" db="EMBL/GenBank/DDBJ databases">
        <title>Annotation of Allomyces macrogynus ATCC 38327.</title>
        <authorList>
            <consortium name="The Broad Institute Genome Sequencing Platform"/>
            <person name="Russ C."/>
            <person name="Cuomo C."/>
            <person name="Burger G."/>
            <person name="Gray M.W."/>
            <person name="Holland P.W.H."/>
            <person name="King N."/>
            <person name="Lang F.B.F."/>
            <person name="Roger A.J."/>
            <person name="Ruiz-Trillo I."/>
            <person name="Young S.K."/>
            <person name="Zeng Q."/>
            <person name="Gargeya S."/>
            <person name="Fitzgerald M."/>
            <person name="Haas B."/>
            <person name="Abouelleil A."/>
            <person name="Alvarado L."/>
            <person name="Arachchi H.M."/>
            <person name="Berlin A."/>
            <person name="Chapman S.B."/>
            <person name="Gearin G."/>
            <person name="Goldberg J."/>
            <person name="Griggs A."/>
            <person name="Gujja S."/>
            <person name="Hansen M."/>
            <person name="Heiman D."/>
            <person name="Howarth C."/>
            <person name="Larimer J."/>
            <person name="Lui A."/>
            <person name="MacDonald P.J.P."/>
            <person name="McCowen C."/>
            <person name="Montmayeur A."/>
            <person name="Murphy C."/>
            <person name="Neiman D."/>
            <person name="Pearson M."/>
            <person name="Priest M."/>
            <person name="Roberts A."/>
            <person name="Saif S."/>
            <person name="Shea T."/>
            <person name="Sisk P."/>
            <person name="Stolte C."/>
            <person name="Sykes S."/>
            <person name="Wortman J."/>
            <person name="Nusbaum C."/>
            <person name="Birren B."/>
        </authorList>
    </citation>
    <scope>NUCLEOTIDE SEQUENCE [LARGE SCALE GENOMIC DNA]</scope>
    <source>
        <strain evidence="3 4">ATCC 38327</strain>
    </source>
</reference>
<feature type="compositionally biased region" description="Low complexity" evidence="1">
    <location>
        <begin position="210"/>
        <end position="228"/>
    </location>
</feature>
<keyword evidence="2" id="KW-0732">Signal</keyword>